<dbReference type="EMBL" id="JAADJG010000529">
    <property type="protein sequence ID" value="KAF4445337.1"/>
    <property type="molecule type" value="Genomic_DNA"/>
</dbReference>
<evidence type="ECO:0000313" key="2">
    <source>
        <dbReference type="EMBL" id="KAF4445337.1"/>
    </source>
</evidence>
<accession>A0A8H4P1P9</accession>
<evidence type="ECO:0000313" key="3">
    <source>
        <dbReference type="Proteomes" id="UP000605986"/>
    </source>
</evidence>
<keyword evidence="3" id="KW-1185">Reference proteome</keyword>
<dbReference type="AlphaFoldDB" id="A0A8H4P1P9"/>
<evidence type="ECO:0000256" key="1">
    <source>
        <dbReference type="SAM" id="MobiDB-lite"/>
    </source>
</evidence>
<organism evidence="2 3">
    <name type="scientific">Fusarium austroafricanum</name>
    <dbReference type="NCBI Taxonomy" id="2364996"/>
    <lineage>
        <taxon>Eukaryota</taxon>
        <taxon>Fungi</taxon>
        <taxon>Dikarya</taxon>
        <taxon>Ascomycota</taxon>
        <taxon>Pezizomycotina</taxon>
        <taxon>Sordariomycetes</taxon>
        <taxon>Hypocreomycetidae</taxon>
        <taxon>Hypocreales</taxon>
        <taxon>Nectriaceae</taxon>
        <taxon>Fusarium</taxon>
        <taxon>Fusarium concolor species complex</taxon>
    </lineage>
</organism>
<dbReference type="Proteomes" id="UP000605986">
    <property type="component" value="Unassembled WGS sequence"/>
</dbReference>
<gene>
    <name evidence="2" type="ORF">F53441_10886</name>
</gene>
<name>A0A8H4P1P9_9HYPO</name>
<reference evidence="2" key="1">
    <citation type="submission" date="2020-01" db="EMBL/GenBank/DDBJ databases">
        <title>Identification and distribution of gene clusters putatively required for synthesis of sphingolipid metabolism inhibitors in phylogenetically diverse species of the filamentous fungus Fusarium.</title>
        <authorList>
            <person name="Kim H.-S."/>
            <person name="Busman M."/>
            <person name="Brown D.W."/>
            <person name="Divon H."/>
            <person name="Uhlig S."/>
            <person name="Proctor R.H."/>
        </authorList>
    </citation>
    <scope>NUCLEOTIDE SEQUENCE</scope>
    <source>
        <strain evidence="2">NRRL 53441</strain>
    </source>
</reference>
<protein>
    <submittedName>
        <fullName evidence="2">Uncharacterized protein</fullName>
    </submittedName>
</protein>
<comment type="caution">
    <text evidence="2">The sequence shown here is derived from an EMBL/GenBank/DDBJ whole genome shotgun (WGS) entry which is preliminary data.</text>
</comment>
<proteinExistence type="predicted"/>
<sequence>MANRAWGPRRSSKGRITTACKTSRASPGSAMIVVNPTDDSNWPKLPKRDKPEFPLPVTEQVLFQLNAENGQRDGPKDWQSIVNQPAYSTDVEKWVREIQALHDSGIKSHENLLVSPAHAQLPRVSQWGEIGWHKAPEQKDPAFGSSNAKFSLGSAIKNLQTSH</sequence>
<feature type="region of interest" description="Disordered" evidence="1">
    <location>
        <begin position="1"/>
        <end position="51"/>
    </location>
</feature>